<gene>
    <name evidence="1" type="ORF">CON36_31680</name>
</gene>
<dbReference type="EMBL" id="NVMX01000104">
    <property type="protein sequence ID" value="PDZ94834.1"/>
    <property type="molecule type" value="Genomic_DNA"/>
</dbReference>
<dbReference type="Proteomes" id="UP000219922">
    <property type="component" value="Unassembled WGS sequence"/>
</dbReference>
<evidence type="ECO:0000313" key="1">
    <source>
        <dbReference type="EMBL" id="PDZ94834.1"/>
    </source>
</evidence>
<dbReference type="AlphaFoldDB" id="A0A9X6XVP2"/>
<comment type="caution">
    <text evidence="1">The sequence shown here is derived from an EMBL/GenBank/DDBJ whole genome shotgun (WGS) entry which is preliminary data.</text>
</comment>
<protein>
    <submittedName>
        <fullName evidence="1">Uncharacterized protein</fullName>
    </submittedName>
</protein>
<sequence length="73" mass="8271">MMKKVTIEITEQGWNLKAQVGDNVYEEVSVLNQPGHASQTKGDLMEAEWMIDELYEALNSFFCFDVANALLES</sequence>
<accession>A0A9X6XVP2</accession>
<proteinExistence type="predicted"/>
<organism evidence="1 2">
    <name type="scientific">Bacillus cereus</name>
    <dbReference type="NCBI Taxonomy" id="1396"/>
    <lineage>
        <taxon>Bacteria</taxon>
        <taxon>Bacillati</taxon>
        <taxon>Bacillota</taxon>
        <taxon>Bacilli</taxon>
        <taxon>Bacillales</taxon>
        <taxon>Bacillaceae</taxon>
        <taxon>Bacillus</taxon>
        <taxon>Bacillus cereus group</taxon>
    </lineage>
</organism>
<name>A0A9X6XVP2_BACCE</name>
<reference evidence="1 2" key="1">
    <citation type="submission" date="2017-09" db="EMBL/GenBank/DDBJ databases">
        <title>Large-scale bioinformatics analysis of Bacillus genomes uncovers conserved roles of natural products in bacterial physiology.</title>
        <authorList>
            <consortium name="Agbiome Team Llc"/>
            <person name="Bleich R.M."/>
            <person name="Grubbs K.J."/>
            <person name="Santa Maria K.C."/>
            <person name="Allen S.E."/>
            <person name="Farag S."/>
            <person name="Shank E.A."/>
            <person name="Bowers A."/>
        </authorList>
    </citation>
    <scope>NUCLEOTIDE SEQUENCE [LARGE SCALE GENOMIC DNA]</scope>
    <source>
        <strain evidence="1 2">AFS092789</strain>
    </source>
</reference>
<evidence type="ECO:0000313" key="2">
    <source>
        <dbReference type="Proteomes" id="UP000219922"/>
    </source>
</evidence>